<keyword evidence="3" id="KW-1185">Reference proteome</keyword>
<dbReference type="STRING" id="991905.SL003B_1625"/>
<gene>
    <name evidence="2" type="ordered locus">SL003B_1625</name>
</gene>
<dbReference type="EMBL" id="CP002568">
    <property type="protein sequence ID" value="ADZ70053.1"/>
    <property type="molecule type" value="Genomic_DNA"/>
</dbReference>
<evidence type="ECO:0000259" key="1">
    <source>
        <dbReference type="Pfam" id="PF10276"/>
    </source>
</evidence>
<organism evidence="2 3">
    <name type="scientific">Polymorphum gilvum (strain LMG 25793 / CGMCC 1.9160 / SL003B-26A1)</name>
    <dbReference type="NCBI Taxonomy" id="991905"/>
    <lineage>
        <taxon>Bacteria</taxon>
        <taxon>Pseudomonadati</taxon>
        <taxon>Pseudomonadota</taxon>
        <taxon>Alphaproteobacteria</taxon>
        <taxon>Rhodobacterales</taxon>
        <taxon>Paracoccaceae</taxon>
        <taxon>Polymorphum</taxon>
    </lineage>
</organism>
<dbReference type="eggNOG" id="COG4391">
    <property type="taxonomic scope" value="Bacteria"/>
</dbReference>
<evidence type="ECO:0000313" key="2">
    <source>
        <dbReference type="EMBL" id="ADZ70053.1"/>
    </source>
</evidence>
<evidence type="ECO:0000313" key="3">
    <source>
        <dbReference type="Proteomes" id="UP000008130"/>
    </source>
</evidence>
<dbReference type="Gene3D" id="2.60.260.40">
    <property type="entry name" value="q5lls5 like domains"/>
    <property type="match status" value="1"/>
</dbReference>
<accession>F2J511</accession>
<feature type="domain" description="Zinc finger CHCC-type" evidence="1">
    <location>
        <begin position="23"/>
        <end position="58"/>
    </location>
</feature>
<dbReference type="KEGG" id="pgv:SL003B_1625"/>
<dbReference type="RefSeq" id="WP_013652370.1">
    <property type="nucleotide sequence ID" value="NC_015259.1"/>
</dbReference>
<name>F2J511_POLGS</name>
<reference evidence="2 3" key="1">
    <citation type="journal article" date="2011" name="J. Bacteriol.">
        <title>Complete genome sequence of Polymorphum gilvum SL003B-26A1T, a crude oil-degrading bacterium from oil-polluted saline soil.</title>
        <authorList>
            <person name="Li S.G."/>
            <person name="Tang Y.Q."/>
            <person name="Nie Y."/>
            <person name="Cai M."/>
            <person name="Wu X.L."/>
        </authorList>
    </citation>
    <scope>NUCLEOTIDE SEQUENCE [LARGE SCALE GENOMIC DNA]</scope>
    <source>
        <strain evidence="3">LMG 25793 / CGMCC 1.9160 / SL003B-26A1</strain>
    </source>
</reference>
<dbReference type="Pfam" id="PF10276">
    <property type="entry name" value="zf-CHCC"/>
    <property type="match status" value="1"/>
</dbReference>
<dbReference type="InterPro" id="IPR019401">
    <property type="entry name" value="Znf_CHCC"/>
</dbReference>
<dbReference type="AlphaFoldDB" id="F2J511"/>
<proteinExistence type="predicted"/>
<protein>
    <submittedName>
        <fullName evidence="2">Hypothetical Cytosolic Protein</fullName>
    </submittedName>
</protein>
<dbReference type="PATRIC" id="fig|991905.3.peg.1670"/>
<dbReference type="Proteomes" id="UP000008130">
    <property type="component" value="Chromosome"/>
</dbReference>
<dbReference type="HOGENOM" id="CLU_2569770_0_0_5"/>
<sequence length="81" mass="8982">MADHVIPHFQNGSGHDCIEIGAREFMCIGANPPFDHPHVFLDMGDDDQIVCPYCSTLYKFNPKLKPTQSEPGDCAWHPVAA</sequence>
<dbReference type="OrthoDB" id="9807344at2"/>